<evidence type="ECO:0000313" key="1">
    <source>
        <dbReference type="EMBL" id="GEK73664.1"/>
    </source>
</evidence>
<gene>
    <name evidence="1" type="ORF">HHA04nite_22080</name>
</gene>
<sequence length="135" mass="14916">MRLDFDGCFYMVGCEREGLAGRLLNNGRVDVVEVGFVPQDEIFYLGNVFVQPSGYGEGFPHTLADALVSDMRVIIDKGEYLKYGLWKMDCDAKMIAQGWLEVVAGSEAREKVSAKAVLSLYVSAFYSTSCFSEGV</sequence>
<reference evidence="1 2" key="1">
    <citation type="submission" date="2019-07" db="EMBL/GenBank/DDBJ databases">
        <title>Whole genome shotgun sequence of Halomonas halophila NBRC 102604.</title>
        <authorList>
            <person name="Hosoyama A."/>
            <person name="Uohara A."/>
            <person name="Ohji S."/>
            <person name="Ichikawa N."/>
        </authorList>
    </citation>
    <scope>NUCLEOTIDE SEQUENCE [LARGE SCALE GENOMIC DNA]</scope>
    <source>
        <strain evidence="1 2">NBRC 102604</strain>
    </source>
</reference>
<accession>A0ABQ0U547</accession>
<protein>
    <recommendedName>
        <fullName evidence="3">N-acetyltransferase domain-containing protein</fullName>
    </recommendedName>
</protein>
<evidence type="ECO:0000313" key="2">
    <source>
        <dbReference type="Proteomes" id="UP000321121"/>
    </source>
</evidence>
<organism evidence="1 2">
    <name type="scientific">Halomonas halophila</name>
    <dbReference type="NCBI Taxonomy" id="29573"/>
    <lineage>
        <taxon>Bacteria</taxon>
        <taxon>Pseudomonadati</taxon>
        <taxon>Pseudomonadota</taxon>
        <taxon>Gammaproteobacteria</taxon>
        <taxon>Oceanospirillales</taxon>
        <taxon>Halomonadaceae</taxon>
        <taxon>Halomonas</taxon>
    </lineage>
</organism>
<comment type="caution">
    <text evidence="1">The sequence shown here is derived from an EMBL/GenBank/DDBJ whole genome shotgun (WGS) entry which is preliminary data.</text>
</comment>
<keyword evidence="2" id="KW-1185">Reference proteome</keyword>
<proteinExistence type="predicted"/>
<evidence type="ECO:0008006" key="3">
    <source>
        <dbReference type="Google" id="ProtNLM"/>
    </source>
</evidence>
<dbReference type="Proteomes" id="UP000321121">
    <property type="component" value="Unassembled WGS sequence"/>
</dbReference>
<name>A0ABQ0U547_9GAMM</name>
<dbReference type="EMBL" id="BJUS01000026">
    <property type="protein sequence ID" value="GEK73664.1"/>
    <property type="molecule type" value="Genomic_DNA"/>
</dbReference>